<dbReference type="AlphaFoldDB" id="A0A919UDZ7"/>
<evidence type="ECO:0000313" key="1">
    <source>
        <dbReference type="EMBL" id="GIG51954.1"/>
    </source>
</evidence>
<protein>
    <recommendedName>
        <fullName evidence="3">NACHT domain-containing protein</fullName>
    </recommendedName>
</protein>
<dbReference type="Proteomes" id="UP000660611">
    <property type="component" value="Unassembled WGS sequence"/>
</dbReference>
<dbReference type="Gene3D" id="3.40.50.300">
    <property type="entry name" value="P-loop containing nucleotide triphosphate hydrolases"/>
    <property type="match status" value="1"/>
</dbReference>
<accession>A0A919UDZ7</accession>
<comment type="caution">
    <text evidence="1">The sequence shown here is derived from an EMBL/GenBank/DDBJ whole genome shotgun (WGS) entry which is preliminary data.</text>
</comment>
<evidence type="ECO:0000313" key="2">
    <source>
        <dbReference type="Proteomes" id="UP000660611"/>
    </source>
</evidence>
<gene>
    <name evidence="1" type="ORF">Dsi01nite_099950</name>
</gene>
<dbReference type="SUPFAM" id="SSF52540">
    <property type="entry name" value="P-loop containing nucleoside triphosphate hydrolases"/>
    <property type="match status" value="1"/>
</dbReference>
<organism evidence="1 2">
    <name type="scientific">Dactylosporangium siamense</name>
    <dbReference type="NCBI Taxonomy" id="685454"/>
    <lineage>
        <taxon>Bacteria</taxon>
        <taxon>Bacillati</taxon>
        <taxon>Actinomycetota</taxon>
        <taxon>Actinomycetes</taxon>
        <taxon>Micromonosporales</taxon>
        <taxon>Micromonosporaceae</taxon>
        <taxon>Dactylosporangium</taxon>
    </lineage>
</organism>
<proteinExistence type="predicted"/>
<sequence>MTYHYEMLLDEHFQMMCQSLLMKSYPGLQCMPVGMPDGGRDGTDGSTASGPIVFQVKFARNPYAVEDPVKWVTDAIDREASNIQRLALRGMNRYILITNMRGSSHLDVGRIDRVQKYLDAQVPVPSQCWWRDDLDRRLDSSFDVKMRHPALLDGQDLTRLLFEAATAHDRSNMQDAISAYLLDQSDRDCKVRFKQIDLPATHVFDLFVDVPLGLARRQHREKVTYTAVTLQALSNSIVRSYETYAEKPEFVQGQLPLEIFAQPIVDEFERNAKYSVNTDGLFVEGLSKEGAPSYFEGVLGGGELLLDNEFLRRVPCVLIEGAPGQGKSTLTQYVAEVHRTRLLGAIQNGSRHLISQHAASGLRLPIRLELRDIAKWLRGIHPWEGDGEGHHSLPVTLEAAIAGHLHKYSGGFDFDVSTVHKLLREIPTILLLDGLDEVADLPDRQLVVEHVMALATRIPARSFNLAIIVTSRPTALPGAPSLSSERFPRLALQPLDADLAFQYADNWCDARSLGEKEWGETVSALRDNLGSPHIAELGKNTMQLSILLNLLYLTGSSLPDKRTELYDEYIKVFLNRESLKSEFVRKNRDLLLQVHYYLAYYLHASAEKGGANGRIGTDDLKRILGSFLRREGRTTEILDKLLVETFERIVAIVSRVEGTYEFEVQPLREYFAARYLYINTPYSPPGRPRRGTRPERFDALAINPHWLNVTRFFAGCFDKGELRDLAERVCALTDDESKRYSQYGRSVAVLLLKDYVFAQSTRATEEVIDAVYNGDGLRWSGISELAKETDSATKKPQEILPAEAGGKYLGDKAWEVLRKERRPSQRMLEIAHIARLQINRSTLLERWQEELRRLKSRSVDWLSIAFSLDLIGALTQSDLATVISRCNSERDRSHALWLIAIGGGSTTNLGDSLPAESSRVILADRGPRNTIASSALTSLAAATEPIKWSTCLSYGFNIFSPIARPNFVDDADLIEFSLRIDKLRASPIWTQLDPWIEATTLLDEKFGRTFRSIDLAVISGGIRNASERGGGANDLLDEWTPMPQRVRAARRHAFDVDWWRDTASRVESDEDGVLSMLALYAWADQTTIGQLVEDIDTVIRRLSSHAKAYLLKARLYTGTYSRRARTPLTTFDSSPAALKRLHTTTLCLLLPRLSTTLVDNNIFQRLHRDVNQVGALGHILGIAVQRYTKGKLTIDQLIAIATECHRGNAPYMAHWYGVRDTLKIPPDDARKILRSSWNMPRELLTVASECAWLPTPVEPIIDIATREGWFDELGERRRW</sequence>
<dbReference type="EMBL" id="BONQ01000166">
    <property type="protein sequence ID" value="GIG51954.1"/>
    <property type="molecule type" value="Genomic_DNA"/>
</dbReference>
<name>A0A919UDZ7_9ACTN</name>
<dbReference type="InterPro" id="IPR027417">
    <property type="entry name" value="P-loop_NTPase"/>
</dbReference>
<evidence type="ECO:0008006" key="3">
    <source>
        <dbReference type="Google" id="ProtNLM"/>
    </source>
</evidence>
<keyword evidence="2" id="KW-1185">Reference proteome</keyword>
<reference evidence="1" key="1">
    <citation type="submission" date="2021-01" db="EMBL/GenBank/DDBJ databases">
        <title>Whole genome shotgun sequence of Dactylosporangium siamense NBRC 106093.</title>
        <authorList>
            <person name="Komaki H."/>
            <person name="Tamura T."/>
        </authorList>
    </citation>
    <scope>NUCLEOTIDE SEQUENCE</scope>
    <source>
        <strain evidence="1">NBRC 106093</strain>
    </source>
</reference>